<evidence type="ECO:0000313" key="4">
    <source>
        <dbReference type="Proteomes" id="UP000011058"/>
    </source>
</evidence>
<gene>
    <name evidence="3" type="ORF">FAES_3719</name>
</gene>
<reference evidence="3 4" key="1">
    <citation type="journal article" date="2012" name="J. Bacteriol.">
        <title>Genome Sequence of Fibrella aestuarina BUZ 2T, a Filamentous Marine Bacterium.</title>
        <authorList>
            <person name="Filippini M."/>
            <person name="Qi W."/>
            <person name="Blom J."/>
            <person name="Goesmann A."/>
            <person name="Smits T.H."/>
            <person name="Bagheri H.C."/>
        </authorList>
    </citation>
    <scope>NUCLEOTIDE SEQUENCE [LARGE SCALE GENOMIC DNA]</scope>
    <source>
        <strain evidence="4">BUZ 2T</strain>
    </source>
</reference>
<evidence type="ECO:0000256" key="2">
    <source>
        <dbReference type="ARBA" id="ARBA00023180"/>
    </source>
</evidence>
<evidence type="ECO:0000256" key="1">
    <source>
        <dbReference type="ARBA" id="ARBA00022723"/>
    </source>
</evidence>
<keyword evidence="2" id="KW-0325">Glycoprotein</keyword>
<dbReference type="InterPro" id="IPR052063">
    <property type="entry name" value="Polysaccharide_Lyase_1"/>
</dbReference>
<dbReference type="Gene3D" id="2.160.20.10">
    <property type="entry name" value="Single-stranded right-handed beta-helix, Pectin lyase-like"/>
    <property type="match status" value="1"/>
</dbReference>
<dbReference type="PATRIC" id="fig|1166018.3.peg.5502"/>
<dbReference type="AlphaFoldDB" id="I0KC73"/>
<dbReference type="Proteomes" id="UP000011058">
    <property type="component" value="Chromosome"/>
</dbReference>
<evidence type="ECO:0008006" key="5">
    <source>
        <dbReference type="Google" id="ProtNLM"/>
    </source>
</evidence>
<organism evidence="3 4">
    <name type="scientific">Fibrella aestuarina BUZ 2</name>
    <dbReference type="NCBI Taxonomy" id="1166018"/>
    <lineage>
        <taxon>Bacteria</taxon>
        <taxon>Pseudomonadati</taxon>
        <taxon>Bacteroidota</taxon>
        <taxon>Cytophagia</taxon>
        <taxon>Cytophagales</taxon>
        <taxon>Spirosomataceae</taxon>
        <taxon>Fibrella</taxon>
    </lineage>
</organism>
<dbReference type="HOGENOM" id="CLU_016764_2_0_10"/>
<dbReference type="PANTHER" id="PTHR42970">
    <property type="entry name" value="PECTATE LYASE C-RELATED"/>
    <property type="match status" value="1"/>
</dbReference>
<sequence length="493" mass="53321">MNNERCTMDNGHRLRIASHLHTLWSNGLTKRARAALVLIHCTLFIIHCACSQPLAFPGAEGAGRFTTGGRGGAVYVVDNLLDAAKNPPAGSLRWAIEQPGTRTVVFAVSGTIALAAPLRIRQGDLTIAGQTAPGDGICLKDYVTNVEASNVIIRYLRFRCGNEKLTSDAQDALNCVRQHDVIIDHCSMSWSVDEVGSFYDNQRFTLQWCLLSESLYAAGHKKGDHGFGGIWGGQGVSFHHNLLASHTSRNPRFCGSRYTRRPDDEQVDFRNNVVFNWGFQSIYGGEGGNQNVVNNYFKPGPATKKGAVQYRIMELTAIYYDATVRPDTLGAGRFYVAGNVVEGFPAATNDNWGVGVQTKDLTAKAHAKAEQAFVVAPVNTQSANDAYESVLQQAGARLPRTDAVDARILAQVRSGQCTVGGKWGANTGIIDAATQVGGWPILNTGTVPPDTDKDGMPDTWETAHHLNPNNPTDGAQIAKGSAYTNLELYLNSL</sequence>
<dbReference type="EMBL" id="HE796683">
    <property type="protein sequence ID" value="CCH01726.1"/>
    <property type="molecule type" value="Genomic_DNA"/>
</dbReference>
<dbReference type="KEGG" id="fae:FAES_3719"/>
<dbReference type="InterPro" id="IPR011050">
    <property type="entry name" value="Pectin_lyase_fold/virulence"/>
</dbReference>
<protein>
    <recommendedName>
        <fullName evidence="5">Pectate lyase</fullName>
    </recommendedName>
</protein>
<dbReference type="PANTHER" id="PTHR42970:SF1">
    <property type="entry name" value="PECTATE LYASE C-RELATED"/>
    <property type="match status" value="1"/>
</dbReference>
<proteinExistence type="predicted"/>
<dbReference type="InterPro" id="IPR012334">
    <property type="entry name" value="Pectin_lyas_fold"/>
</dbReference>
<dbReference type="eggNOG" id="COG3866">
    <property type="taxonomic scope" value="Bacteria"/>
</dbReference>
<keyword evidence="1" id="KW-0479">Metal-binding</keyword>
<name>I0KC73_9BACT</name>
<dbReference type="STRING" id="1166018.FAES_3719"/>
<evidence type="ECO:0000313" key="3">
    <source>
        <dbReference type="EMBL" id="CCH01726.1"/>
    </source>
</evidence>
<dbReference type="SUPFAM" id="SSF51126">
    <property type="entry name" value="Pectin lyase-like"/>
    <property type="match status" value="1"/>
</dbReference>
<accession>I0KC73</accession>
<dbReference type="GO" id="GO:0046872">
    <property type="term" value="F:metal ion binding"/>
    <property type="evidence" value="ECO:0007669"/>
    <property type="project" value="UniProtKB-KW"/>
</dbReference>
<keyword evidence="4" id="KW-1185">Reference proteome</keyword>